<dbReference type="Pfam" id="PF00072">
    <property type="entry name" value="Response_reg"/>
    <property type="match status" value="1"/>
</dbReference>
<dbReference type="PANTHER" id="PTHR45566">
    <property type="entry name" value="HTH-TYPE TRANSCRIPTIONAL REGULATOR YHJB-RELATED"/>
    <property type="match status" value="1"/>
</dbReference>
<dbReference type="PANTHER" id="PTHR45566:SF2">
    <property type="entry name" value="NARL SUBFAMILY"/>
    <property type="match status" value="1"/>
</dbReference>
<dbReference type="PROSITE" id="PS50110">
    <property type="entry name" value="RESPONSE_REGULATORY"/>
    <property type="match status" value="1"/>
</dbReference>
<dbReference type="RefSeq" id="WP_171225374.1">
    <property type="nucleotide sequence ID" value="NZ_CP053085.1"/>
</dbReference>
<dbReference type="SMART" id="SM00448">
    <property type="entry name" value="REC"/>
    <property type="match status" value="1"/>
</dbReference>
<dbReference type="Gene3D" id="3.40.50.2300">
    <property type="match status" value="1"/>
</dbReference>
<organism evidence="3 4">
    <name type="scientific">Gemmatimonas groenlandica</name>
    <dbReference type="NCBI Taxonomy" id="2732249"/>
    <lineage>
        <taxon>Bacteria</taxon>
        <taxon>Pseudomonadati</taxon>
        <taxon>Gemmatimonadota</taxon>
        <taxon>Gemmatimonadia</taxon>
        <taxon>Gemmatimonadales</taxon>
        <taxon>Gemmatimonadaceae</taxon>
        <taxon>Gemmatimonas</taxon>
    </lineage>
</organism>
<dbReference type="CDD" id="cd17535">
    <property type="entry name" value="REC_NarL-like"/>
    <property type="match status" value="1"/>
</dbReference>
<dbReference type="Proteomes" id="UP000500938">
    <property type="component" value="Chromosome"/>
</dbReference>
<dbReference type="InterPro" id="IPR058245">
    <property type="entry name" value="NreC/VraR/RcsB-like_REC"/>
</dbReference>
<dbReference type="InterPro" id="IPR011006">
    <property type="entry name" value="CheY-like_superfamily"/>
</dbReference>
<dbReference type="SUPFAM" id="SSF52172">
    <property type="entry name" value="CheY-like"/>
    <property type="match status" value="1"/>
</dbReference>
<sequence length="126" mass="13642">MCIDDNVALVDALERRLMLEPGFTQLHRLIDFDDAIGSVARAHPSIVVLDIDLPNGMDALSILGDIVAQVPESRVIILTGHPTAALVAQSMSIGAWGFVSKGVRADRLIESIHRVLRGEAVIELHD</sequence>
<keyword evidence="4" id="KW-1185">Reference proteome</keyword>
<evidence type="ECO:0000256" key="1">
    <source>
        <dbReference type="PROSITE-ProRule" id="PRU00169"/>
    </source>
</evidence>
<name>A0A6M4IMN2_9BACT</name>
<evidence type="ECO:0000259" key="2">
    <source>
        <dbReference type="PROSITE" id="PS50110"/>
    </source>
</evidence>
<evidence type="ECO:0000313" key="3">
    <source>
        <dbReference type="EMBL" id="QJR35943.1"/>
    </source>
</evidence>
<feature type="domain" description="Response regulatory" evidence="2">
    <location>
        <begin position="1"/>
        <end position="116"/>
    </location>
</feature>
<proteinExistence type="predicted"/>
<accession>A0A6M4IMN2</accession>
<dbReference type="GO" id="GO:0000160">
    <property type="term" value="P:phosphorelay signal transduction system"/>
    <property type="evidence" value="ECO:0007669"/>
    <property type="project" value="InterPro"/>
</dbReference>
<feature type="modified residue" description="4-aspartylphosphate" evidence="1">
    <location>
        <position position="50"/>
    </location>
</feature>
<reference evidence="3 4" key="1">
    <citation type="submission" date="2020-05" db="EMBL/GenBank/DDBJ databases">
        <title>Complete genome sequence of Gemmatimonas greenlandica TET16.</title>
        <authorList>
            <person name="Zeng Y."/>
        </authorList>
    </citation>
    <scope>NUCLEOTIDE SEQUENCE [LARGE SCALE GENOMIC DNA]</scope>
    <source>
        <strain evidence="3 4">TET16</strain>
    </source>
</reference>
<dbReference type="InterPro" id="IPR001789">
    <property type="entry name" value="Sig_transdc_resp-reg_receiver"/>
</dbReference>
<evidence type="ECO:0000313" key="4">
    <source>
        <dbReference type="Proteomes" id="UP000500938"/>
    </source>
</evidence>
<gene>
    <name evidence="3" type="ORF">HKW67_10710</name>
</gene>
<keyword evidence="1" id="KW-0597">Phosphoprotein</keyword>
<protein>
    <submittedName>
        <fullName evidence="3">Response regulator transcription factor</fullName>
    </submittedName>
</protein>
<dbReference type="EMBL" id="CP053085">
    <property type="protein sequence ID" value="QJR35943.1"/>
    <property type="molecule type" value="Genomic_DNA"/>
</dbReference>
<dbReference type="InterPro" id="IPR051015">
    <property type="entry name" value="EvgA-like"/>
</dbReference>
<dbReference type="AlphaFoldDB" id="A0A6M4IMN2"/>
<dbReference type="KEGG" id="ggr:HKW67_10710"/>